<sequence length="97" mass="11271">MNFKLLALLLLCISCNKTYDLEACNDLSMKKFKGFTDAKKKFEENCKSFKITYTEEVCQNALNELILLNNLKAVKEKYGNPIETCFNPQDIKKYDKN</sequence>
<accession>A0AAX4HTR0</accession>
<dbReference type="Proteomes" id="UP001324634">
    <property type="component" value="Chromosome"/>
</dbReference>
<proteinExistence type="predicted"/>
<organism evidence="1 2">
    <name type="scientific">Peredibacter starrii</name>
    <dbReference type="NCBI Taxonomy" id="28202"/>
    <lineage>
        <taxon>Bacteria</taxon>
        <taxon>Pseudomonadati</taxon>
        <taxon>Bdellovibrionota</taxon>
        <taxon>Bacteriovoracia</taxon>
        <taxon>Bacteriovoracales</taxon>
        <taxon>Bacteriovoracaceae</taxon>
        <taxon>Peredibacter</taxon>
    </lineage>
</organism>
<name>A0AAX4HTR0_9BACT</name>
<gene>
    <name evidence="1" type="ORF">SOO65_07475</name>
</gene>
<dbReference type="AlphaFoldDB" id="A0AAX4HTR0"/>
<evidence type="ECO:0000313" key="1">
    <source>
        <dbReference type="EMBL" id="WPU66582.1"/>
    </source>
</evidence>
<reference evidence="1 2" key="1">
    <citation type="submission" date="2023-11" db="EMBL/GenBank/DDBJ databases">
        <title>Peredibacter starrii A3.12.</title>
        <authorList>
            <person name="Mitchell R.J."/>
        </authorList>
    </citation>
    <scope>NUCLEOTIDE SEQUENCE [LARGE SCALE GENOMIC DNA]</scope>
    <source>
        <strain evidence="1 2">A3.12</strain>
    </source>
</reference>
<dbReference type="KEGG" id="psti:SOO65_07475"/>
<evidence type="ECO:0000313" key="2">
    <source>
        <dbReference type="Proteomes" id="UP001324634"/>
    </source>
</evidence>
<dbReference type="EMBL" id="CP139487">
    <property type="protein sequence ID" value="WPU66582.1"/>
    <property type="molecule type" value="Genomic_DNA"/>
</dbReference>
<keyword evidence="2" id="KW-1185">Reference proteome</keyword>
<dbReference type="RefSeq" id="WP_321398941.1">
    <property type="nucleotide sequence ID" value="NZ_CP139487.1"/>
</dbReference>
<evidence type="ECO:0008006" key="3">
    <source>
        <dbReference type="Google" id="ProtNLM"/>
    </source>
</evidence>
<protein>
    <recommendedName>
        <fullName evidence="3">Lipoprotein</fullName>
    </recommendedName>
</protein>